<organism evidence="2 3">
    <name type="scientific">Moritella viscosa</name>
    <dbReference type="NCBI Taxonomy" id="80854"/>
    <lineage>
        <taxon>Bacteria</taxon>
        <taxon>Pseudomonadati</taxon>
        <taxon>Pseudomonadota</taxon>
        <taxon>Gammaproteobacteria</taxon>
        <taxon>Alteromonadales</taxon>
        <taxon>Moritellaceae</taxon>
        <taxon>Moritella</taxon>
    </lineage>
</organism>
<keyword evidence="3" id="KW-1185">Reference proteome</keyword>
<evidence type="ECO:0000259" key="1">
    <source>
        <dbReference type="Pfam" id="PF00665"/>
    </source>
</evidence>
<dbReference type="PANTHER" id="PTHR46889:SF4">
    <property type="entry name" value="TRANSPOSASE INSO FOR INSERTION SEQUENCE ELEMENT IS911B-RELATED"/>
    <property type="match status" value="1"/>
</dbReference>
<comment type="caution">
    <text evidence="2">The sequence shown here is derived from an EMBL/GenBank/DDBJ whole genome shotgun (WGS) entry which is preliminary data.</text>
</comment>
<proteinExistence type="predicted"/>
<evidence type="ECO:0000313" key="2">
    <source>
        <dbReference type="EMBL" id="SGY85315.1"/>
    </source>
</evidence>
<dbReference type="RefSeq" id="WP_075471120.1">
    <property type="nucleotide sequence ID" value="NZ_CAWQZC010000067.1"/>
</dbReference>
<sequence>MLRKDNAKLADEVLPEMCLQALQMAYWRRKPNAGVMHHSDRGSQYASGKYQDMLSTMEMIPSMSGKGECWYNAPTERFLEASNTSICITIA</sequence>
<evidence type="ECO:0000313" key="3">
    <source>
        <dbReference type="Proteomes" id="UP000182660"/>
    </source>
</evidence>
<dbReference type="EMBL" id="FPLJ01000023">
    <property type="protein sequence ID" value="SGY85315.1"/>
    <property type="molecule type" value="Genomic_DNA"/>
</dbReference>
<dbReference type="InterPro" id="IPR001584">
    <property type="entry name" value="Integrase_cat-core"/>
</dbReference>
<dbReference type="Pfam" id="PF00665">
    <property type="entry name" value="rve"/>
    <property type="match status" value="1"/>
</dbReference>
<dbReference type="SUPFAM" id="SSF53098">
    <property type="entry name" value="Ribonuclease H-like"/>
    <property type="match status" value="1"/>
</dbReference>
<protein>
    <submittedName>
        <fullName evidence="2">Integrase, catalytic region</fullName>
    </submittedName>
</protein>
<dbReference type="InterPro" id="IPR012337">
    <property type="entry name" value="RNaseH-like_sf"/>
</dbReference>
<dbReference type="GeneID" id="61294490"/>
<name>A0ABY1HBY9_9GAMM</name>
<dbReference type="Gene3D" id="3.30.420.10">
    <property type="entry name" value="Ribonuclease H-like superfamily/Ribonuclease H"/>
    <property type="match status" value="1"/>
</dbReference>
<dbReference type="InterPro" id="IPR050900">
    <property type="entry name" value="Transposase_IS3/IS150/IS904"/>
</dbReference>
<dbReference type="PANTHER" id="PTHR46889">
    <property type="entry name" value="TRANSPOSASE INSF FOR INSERTION SEQUENCE IS3B-RELATED"/>
    <property type="match status" value="1"/>
</dbReference>
<reference evidence="2 3" key="1">
    <citation type="submission" date="2016-11" db="EMBL/GenBank/DDBJ databases">
        <authorList>
            <person name="Klemetsen T."/>
        </authorList>
    </citation>
    <scope>NUCLEOTIDE SEQUENCE [LARGE SCALE GENOMIC DNA]</scope>
    <source>
        <strain evidence="2">MT 2528</strain>
    </source>
</reference>
<dbReference type="InterPro" id="IPR036397">
    <property type="entry name" value="RNaseH_sf"/>
</dbReference>
<accession>A0ABY1HBY9</accession>
<feature type="domain" description="Integrase catalytic" evidence="1">
    <location>
        <begin position="16"/>
        <end position="69"/>
    </location>
</feature>
<gene>
    <name evidence="2" type="ORF">MT2528_0823</name>
</gene>
<dbReference type="Proteomes" id="UP000182660">
    <property type="component" value="Unassembled WGS sequence"/>
</dbReference>